<evidence type="ECO:0000313" key="1">
    <source>
        <dbReference type="EMBL" id="KAK8723597.1"/>
    </source>
</evidence>
<comment type="caution">
    <text evidence="1">The sequence shown here is derived from an EMBL/GenBank/DDBJ whole genome shotgun (WGS) entry which is preliminary data.</text>
</comment>
<gene>
    <name evidence="1" type="ORF">OTU49_011455</name>
</gene>
<keyword evidence="2" id="KW-1185">Reference proteome</keyword>
<sequence>MPRPVLKRQSLLHISARHAMPRLKGTTKNVYGIKIHKYSNLFWPALSPPMPTKGMQLLEMIESDHTQRIRNSVDKLNWEKKTASTGRENNCIWCEKYLVM</sequence>
<name>A0AAW0W305_CHEQU</name>
<protein>
    <submittedName>
        <fullName evidence="1">Uncharacterized protein</fullName>
    </submittedName>
</protein>
<reference evidence="1 2" key="1">
    <citation type="journal article" date="2024" name="BMC Genomics">
        <title>Genome assembly of redclaw crayfish (Cherax quadricarinatus) provides insights into its immune adaptation and hypoxia tolerance.</title>
        <authorList>
            <person name="Liu Z."/>
            <person name="Zheng J."/>
            <person name="Li H."/>
            <person name="Fang K."/>
            <person name="Wang S."/>
            <person name="He J."/>
            <person name="Zhou D."/>
            <person name="Weng S."/>
            <person name="Chi M."/>
            <person name="Gu Z."/>
            <person name="He J."/>
            <person name="Li F."/>
            <person name="Wang M."/>
        </authorList>
    </citation>
    <scope>NUCLEOTIDE SEQUENCE [LARGE SCALE GENOMIC DNA]</scope>
    <source>
        <strain evidence="1">ZL_2023a</strain>
    </source>
</reference>
<proteinExistence type="predicted"/>
<dbReference type="AlphaFoldDB" id="A0AAW0W305"/>
<dbReference type="Proteomes" id="UP001445076">
    <property type="component" value="Unassembled WGS sequence"/>
</dbReference>
<evidence type="ECO:0000313" key="2">
    <source>
        <dbReference type="Proteomes" id="UP001445076"/>
    </source>
</evidence>
<dbReference type="EMBL" id="JARKIK010000088">
    <property type="protein sequence ID" value="KAK8723597.1"/>
    <property type="molecule type" value="Genomic_DNA"/>
</dbReference>
<organism evidence="1 2">
    <name type="scientific">Cherax quadricarinatus</name>
    <name type="common">Australian red claw crayfish</name>
    <dbReference type="NCBI Taxonomy" id="27406"/>
    <lineage>
        <taxon>Eukaryota</taxon>
        <taxon>Metazoa</taxon>
        <taxon>Ecdysozoa</taxon>
        <taxon>Arthropoda</taxon>
        <taxon>Crustacea</taxon>
        <taxon>Multicrustacea</taxon>
        <taxon>Malacostraca</taxon>
        <taxon>Eumalacostraca</taxon>
        <taxon>Eucarida</taxon>
        <taxon>Decapoda</taxon>
        <taxon>Pleocyemata</taxon>
        <taxon>Astacidea</taxon>
        <taxon>Parastacoidea</taxon>
        <taxon>Parastacidae</taxon>
        <taxon>Cherax</taxon>
    </lineage>
</organism>
<accession>A0AAW0W305</accession>